<keyword evidence="1" id="KW-1133">Transmembrane helix</keyword>
<keyword evidence="4" id="KW-1185">Reference proteome</keyword>
<dbReference type="AlphaFoldDB" id="A0A6B3R5Y5"/>
<feature type="signal peptide" evidence="2">
    <location>
        <begin position="1"/>
        <end position="21"/>
    </location>
</feature>
<dbReference type="EMBL" id="JAAIKD010000005">
    <property type="protein sequence ID" value="NEV94475.1"/>
    <property type="molecule type" value="Genomic_DNA"/>
</dbReference>
<sequence>MKSIQHLLLAVCLFTSALSFSQEISIDQNAWGYEFKKGEQELNWRELLKETSSVEESYDLIKRAQSQTILSTIFGFASGALVGIPVGQALGNGEPNWVLAIAGGALITVAIPLASRSKRNLEEGVALYNARSKTAFLRELKPEVSLVGNANGLGLRLRF</sequence>
<name>A0A6B3R5Y5_9FLAO</name>
<gene>
    <name evidence="3" type="ORF">G3567_10010</name>
</gene>
<proteinExistence type="predicted"/>
<evidence type="ECO:0000313" key="3">
    <source>
        <dbReference type="EMBL" id="NEV94475.1"/>
    </source>
</evidence>
<keyword evidence="1" id="KW-0472">Membrane</keyword>
<reference evidence="3 4" key="1">
    <citation type="submission" date="2020-02" db="EMBL/GenBank/DDBJ databases">
        <title>Flavobacteriaceae Psychroflexus bacterium YR1-1, complete genome.</title>
        <authorList>
            <person name="Li Y."/>
            <person name="Wu S."/>
        </authorList>
    </citation>
    <scope>NUCLEOTIDE SEQUENCE [LARGE SCALE GENOMIC DNA]</scope>
    <source>
        <strain evidence="3 4">YR1-1</strain>
    </source>
</reference>
<organism evidence="3 4">
    <name type="scientific">Psychroflexus aurantiacus</name>
    <dbReference type="NCBI Taxonomy" id="2709310"/>
    <lineage>
        <taxon>Bacteria</taxon>
        <taxon>Pseudomonadati</taxon>
        <taxon>Bacteroidota</taxon>
        <taxon>Flavobacteriia</taxon>
        <taxon>Flavobacteriales</taxon>
        <taxon>Flavobacteriaceae</taxon>
        <taxon>Psychroflexus</taxon>
    </lineage>
</organism>
<dbReference type="Proteomes" id="UP000478505">
    <property type="component" value="Unassembled WGS sequence"/>
</dbReference>
<feature type="transmembrane region" description="Helical" evidence="1">
    <location>
        <begin position="97"/>
        <end position="114"/>
    </location>
</feature>
<evidence type="ECO:0000256" key="2">
    <source>
        <dbReference type="SAM" id="SignalP"/>
    </source>
</evidence>
<protein>
    <submittedName>
        <fullName evidence="3">Uncharacterized protein</fullName>
    </submittedName>
</protein>
<comment type="caution">
    <text evidence="3">The sequence shown here is derived from an EMBL/GenBank/DDBJ whole genome shotgun (WGS) entry which is preliminary data.</text>
</comment>
<feature type="chain" id="PRO_5025486641" evidence="2">
    <location>
        <begin position="22"/>
        <end position="159"/>
    </location>
</feature>
<evidence type="ECO:0000313" key="4">
    <source>
        <dbReference type="Proteomes" id="UP000478505"/>
    </source>
</evidence>
<dbReference type="RefSeq" id="WP_164005195.1">
    <property type="nucleotide sequence ID" value="NZ_JAAIKD010000005.1"/>
</dbReference>
<keyword evidence="2" id="KW-0732">Signal</keyword>
<evidence type="ECO:0000256" key="1">
    <source>
        <dbReference type="SAM" id="Phobius"/>
    </source>
</evidence>
<keyword evidence="1" id="KW-0812">Transmembrane</keyword>
<accession>A0A6B3R5Y5</accession>